<reference evidence="2 3" key="1">
    <citation type="submission" date="2018-03" db="EMBL/GenBank/DDBJ databases">
        <title>Genomic Encyclopedia of Archaeal and Bacterial Type Strains, Phase II (KMG-II): from individual species to whole genera.</title>
        <authorList>
            <person name="Goeker M."/>
        </authorList>
    </citation>
    <scope>NUCLEOTIDE SEQUENCE [LARGE SCALE GENOMIC DNA]</scope>
    <source>
        <strain evidence="2 3">DSM 100346</strain>
    </source>
</reference>
<protein>
    <submittedName>
        <fullName evidence="2">Uncharacterized protein</fullName>
    </submittedName>
</protein>
<accession>A0A316AM11</accession>
<proteinExistence type="predicted"/>
<evidence type="ECO:0000256" key="1">
    <source>
        <dbReference type="SAM" id="MobiDB-lite"/>
    </source>
</evidence>
<name>A0A316AM11_9BACT</name>
<dbReference type="Proteomes" id="UP000245880">
    <property type="component" value="Unassembled WGS sequence"/>
</dbReference>
<keyword evidence="3" id="KW-1185">Reference proteome</keyword>
<dbReference type="EMBL" id="QGDT01000003">
    <property type="protein sequence ID" value="PWJ58825.1"/>
    <property type="molecule type" value="Genomic_DNA"/>
</dbReference>
<feature type="region of interest" description="Disordered" evidence="1">
    <location>
        <begin position="76"/>
        <end position="95"/>
    </location>
</feature>
<dbReference type="AlphaFoldDB" id="A0A316AM11"/>
<evidence type="ECO:0000313" key="2">
    <source>
        <dbReference type="EMBL" id="PWJ58825.1"/>
    </source>
</evidence>
<comment type="caution">
    <text evidence="2">The sequence shown here is derived from an EMBL/GenBank/DDBJ whole genome shotgun (WGS) entry which is preliminary data.</text>
</comment>
<gene>
    <name evidence="2" type="ORF">CLV98_103192</name>
</gene>
<sequence>MALTSATIGCKSLENIKGTLTKSEDKVTTNTHEDYLSQTTATSLPAATQYNSDSTSVVTDLARPIAPAMARVDTPRVDTPRVDTSGVDTSGVDTSGVAYSKNYDQKMGVMPPMPAPPKVSATDNALQVYNQKIVDQYKEMDQLGEVVLYEINIIDKTWSQYAQQYKMASANERDQLARELSRLDDNKLILYKAYTRIYKQGRADWPAVKKEVEQTLLATRGLK</sequence>
<organism evidence="2 3">
    <name type="scientific">Dyadobacter jejuensis</name>
    <dbReference type="NCBI Taxonomy" id="1082580"/>
    <lineage>
        <taxon>Bacteria</taxon>
        <taxon>Pseudomonadati</taxon>
        <taxon>Bacteroidota</taxon>
        <taxon>Cytophagia</taxon>
        <taxon>Cytophagales</taxon>
        <taxon>Spirosomataceae</taxon>
        <taxon>Dyadobacter</taxon>
    </lineage>
</organism>
<evidence type="ECO:0000313" key="3">
    <source>
        <dbReference type="Proteomes" id="UP000245880"/>
    </source>
</evidence>